<keyword evidence="2" id="KW-0812">Transmembrane</keyword>
<protein>
    <submittedName>
        <fullName evidence="3">Cytochrome c biogenesis CcdA family protein</fullName>
    </submittedName>
</protein>
<evidence type="ECO:0000313" key="4">
    <source>
        <dbReference type="Proteomes" id="UP001183222"/>
    </source>
</evidence>
<proteinExistence type="predicted"/>
<feature type="compositionally biased region" description="Basic and acidic residues" evidence="1">
    <location>
        <begin position="336"/>
        <end position="348"/>
    </location>
</feature>
<feature type="transmembrane region" description="Helical" evidence="2">
    <location>
        <begin position="130"/>
        <end position="157"/>
    </location>
</feature>
<comment type="caution">
    <text evidence="3">The sequence shown here is derived from an EMBL/GenBank/DDBJ whole genome shotgun (WGS) entry which is preliminary data.</text>
</comment>
<keyword evidence="2" id="KW-1133">Transmembrane helix</keyword>
<keyword evidence="2" id="KW-0472">Membrane</keyword>
<dbReference type="InterPro" id="IPR051790">
    <property type="entry name" value="Cytochrome_c-biogenesis_DsbD"/>
</dbReference>
<evidence type="ECO:0000256" key="2">
    <source>
        <dbReference type="SAM" id="Phobius"/>
    </source>
</evidence>
<feature type="transmembrane region" description="Helical" evidence="2">
    <location>
        <begin position="6"/>
        <end position="31"/>
    </location>
</feature>
<dbReference type="PANTHER" id="PTHR31272:SF4">
    <property type="entry name" value="CYTOCHROME C-TYPE BIOGENESIS PROTEIN HI_1454-RELATED"/>
    <property type="match status" value="1"/>
</dbReference>
<feature type="transmembrane region" description="Helical" evidence="2">
    <location>
        <begin position="201"/>
        <end position="222"/>
    </location>
</feature>
<dbReference type="EMBL" id="JAVREI010000022">
    <property type="protein sequence ID" value="MDT0278233.1"/>
    <property type="molecule type" value="Genomic_DNA"/>
</dbReference>
<accession>A0ABU2KDI1</accession>
<dbReference type="RefSeq" id="WP_311347031.1">
    <property type="nucleotide sequence ID" value="NZ_JAVREI010000022.1"/>
</dbReference>
<feature type="transmembrane region" description="Helical" evidence="2">
    <location>
        <begin position="255"/>
        <end position="276"/>
    </location>
</feature>
<gene>
    <name evidence="3" type="ORF">RM425_20215</name>
</gene>
<dbReference type="Proteomes" id="UP001183222">
    <property type="component" value="Unassembled WGS sequence"/>
</dbReference>
<feature type="region of interest" description="Disordered" evidence="1">
    <location>
        <begin position="283"/>
        <end position="348"/>
    </location>
</feature>
<reference evidence="4" key="1">
    <citation type="submission" date="2023-07" db="EMBL/GenBank/DDBJ databases">
        <title>30 novel species of actinomycetes from the DSMZ collection.</title>
        <authorList>
            <person name="Nouioui I."/>
        </authorList>
    </citation>
    <scope>NUCLEOTIDE SEQUENCE [LARGE SCALE GENOMIC DNA]</scope>
    <source>
        <strain evidence="4">DSM 46792</strain>
    </source>
</reference>
<evidence type="ECO:0000313" key="3">
    <source>
        <dbReference type="EMBL" id="MDT0278233.1"/>
    </source>
</evidence>
<feature type="transmembrane region" description="Helical" evidence="2">
    <location>
        <begin position="83"/>
        <end position="104"/>
    </location>
</feature>
<evidence type="ECO:0000256" key="1">
    <source>
        <dbReference type="SAM" id="MobiDB-lite"/>
    </source>
</evidence>
<organism evidence="3 4">
    <name type="scientific">Blastococcus goldschmidtiae</name>
    <dbReference type="NCBI Taxonomy" id="3075546"/>
    <lineage>
        <taxon>Bacteria</taxon>
        <taxon>Bacillati</taxon>
        <taxon>Actinomycetota</taxon>
        <taxon>Actinomycetes</taxon>
        <taxon>Geodermatophilales</taxon>
        <taxon>Geodermatophilaceae</taxon>
        <taxon>Blastococcus</taxon>
    </lineage>
</organism>
<dbReference type="PANTHER" id="PTHR31272">
    <property type="entry name" value="CYTOCHROME C-TYPE BIOGENESIS PROTEIN HI_1454-RELATED"/>
    <property type="match status" value="1"/>
</dbReference>
<keyword evidence="4" id="KW-1185">Reference proteome</keyword>
<sequence>MTAVLAFAFGAGLLSPLNPCGFGLLPAFFGYQLGDEERRGPTTVPNLLWRGLVTGGAVSAGFAGVLMTAGLLVALGLRSLVRFVPAAALLVGLVLVGVGVAVLAGRRPSVGRLGSLQRLHPGASRGRSRLVAFGAGYAIASVACTIAILLAVVAQALATGSLAGMLAVLAVYAAGAATLLTSLAVSTALAGSALSTSLRRALPVMEPLSGVLLVLSGAYLVLTNLVGVRDTSAVQALSGRVTAAATQARALLEPIFLWFVPVSVGLVLVAVVLLLWRRRTRRTSDTGPAMGRSEEAAPGACCSTAQVVSMTGRPERHEPGTPDRLPATPGVHSHHDRGGDESDRGSTA</sequence>
<feature type="transmembrane region" description="Helical" evidence="2">
    <location>
        <begin position="52"/>
        <end position="77"/>
    </location>
</feature>
<name>A0ABU2KDI1_9ACTN</name>
<feature type="transmembrane region" description="Helical" evidence="2">
    <location>
        <begin position="163"/>
        <end position="189"/>
    </location>
</feature>